<dbReference type="Pfam" id="PF03807">
    <property type="entry name" value="F420_oxidored"/>
    <property type="match status" value="1"/>
</dbReference>
<dbReference type="eggNOG" id="ENOG502QVZJ">
    <property type="taxonomic scope" value="Eukaryota"/>
</dbReference>
<feature type="domain" description="Pyrroline-5-carboxylate reductase catalytic N-terminal" evidence="3">
    <location>
        <begin position="70"/>
        <end position="163"/>
    </location>
</feature>
<name>B7GBC9_PHATC</name>
<protein>
    <recommendedName>
        <fullName evidence="3">Pyrroline-5-carboxylate reductase catalytic N-terminal domain-containing protein</fullName>
    </recommendedName>
</protein>
<dbReference type="InterPro" id="IPR036291">
    <property type="entry name" value="NAD(P)-bd_dom_sf"/>
</dbReference>
<dbReference type="PANTHER" id="PTHR11645:SF13">
    <property type="entry name" value="PYRROLINE-5-CARBOXYLATE REDUCTASE CATALYTIC N-TERMINAL DOMAIN-CONTAINING PROTEIN"/>
    <property type="match status" value="1"/>
</dbReference>
<reference evidence="5" key="2">
    <citation type="submission" date="2008-08" db="EMBL/GenBank/DDBJ databases">
        <authorList>
            <consortium name="Diatom Consortium"/>
            <person name="Grigoriev I."/>
            <person name="Grimwood J."/>
            <person name="Kuo A."/>
            <person name="Otillar R.P."/>
            <person name="Salamov A."/>
            <person name="Detter J.C."/>
            <person name="Lindquist E."/>
            <person name="Shapiro H."/>
            <person name="Lucas S."/>
            <person name="Glavina del Rio T."/>
            <person name="Pitluck S."/>
            <person name="Rokhsar D."/>
            <person name="Bowler C."/>
        </authorList>
    </citation>
    <scope>GENOME REANNOTATION</scope>
    <source>
        <strain evidence="5">CCAP 1055/1</strain>
    </source>
</reference>
<dbReference type="RefSeq" id="XP_002184346.1">
    <property type="nucleotide sequence ID" value="XM_002184310.1"/>
</dbReference>
<dbReference type="OrthoDB" id="10263291at2759"/>
<dbReference type="GeneID" id="7198302"/>
<dbReference type="STRING" id="556484.B7GBC9"/>
<dbReference type="Proteomes" id="UP000000759">
    <property type="component" value="Chromosome 23"/>
</dbReference>
<dbReference type="SUPFAM" id="SSF51735">
    <property type="entry name" value="NAD(P)-binding Rossmann-fold domains"/>
    <property type="match status" value="1"/>
</dbReference>
<dbReference type="SMR" id="B7GBC9"/>
<keyword evidence="5" id="KW-1185">Reference proteome</keyword>
<accession>B7GBC9</accession>
<evidence type="ECO:0000256" key="2">
    <source>
        <dbReference type="SAM" id="SignalP"/>
    </source>
</evidence>
<organism evidence="4 5">
    <name type="scientific">Phaeodactylum tricornutum (strain CCAP 1055/1)</name>
    <dbReference type="NCBI Taxonomy" id="556484"/>
    <lineage>
        <taxon>Eukaryota</taxon>
        <taxon>Sar</taxon>
        <taxon>Stramenopiles</taxon>
        <taxon>Ochrophyta</taxon>
        <taxon>Bacillariophyta</taxon>
        <taxon>Bacillariophyceae</taxon>
        <taxon>Bacillariophycidae</taxon>
        <taxon>Naviculales</taxon>
        <taxon>Phaeodactylaceae</taxon>
        <taxon>Phaeodactylum</taxon>
    </lineage>
</organism>
<dbReference type="Gene3D" id="3.40.50.720">
    <property type="entry name" value="NAD(P)-binding Rossmann-like Domain"/>
    <property type="match status" value="1"/>
</dbReference>
<dbReference type="AlphaFoldDB" id="B7GBC9"/>
<evidence type="ECO:0000313" key="4">
    <source>
        <dbReference type="EMBL" id="EEC44095.1"/>
    </source>
</evidence>
<dbReference type="GO" id="GO:0004735">
    <property type="term" value="F:pyrroline-5-carboxylate reductase activity"/>
    <property type="evidence" value="ECO:0007669"/>
    <property type="project" value="TreeGrafter"/>
</dbReference>
<evidence type="ECO:0000313" key="5">
    <source>
        <dbReference type="Proteomes" id="UP000000759"/>
    </source>
</evidence>
<dbReference type="EMBL" id="CM000625">
    <property type="protein sequence ID" value="EEC44095.1"/>
    <property type="molecule type" value="Genomic_DNA"/>
</dbReference>
<proteinExistence type="inferred from homology"/>
<feature type="chain" id="PRO_5002855671" description="Pyrroline-5-carboxylate reductase catalytic N-terminal domain-containing protein" evidence="2">
    <location>
        <begin position="26"/>
        <end position="339"/>
    </location>
</feature>
<evidence type="ECO:0000256" key="1">
    <source>
        <dbReference type="ARBA" id="ARBA00005525"/>
    </source>
</evidence>
<dbReference type="GO" id="GO:0055129">
    <property type="term" value="P:L-proline biosynthetic process"/>
    <property type="evidence" value="ECO:0007669"/>
    <property type="project" value="TreeGrafter"/>
</dbReference>
<dbReference type="OMA" id="RIRVCAS"/>
<dbReference type="InterPro" id="IPR028939">
    <property type="entry name" value="P5C_Rdtase_cat_N"/>
</dbReference>
<dbReference type="KEGG" id="pti:PHATRDRAFT_49658"/>
<keyword evidence="2" id="KW-0732">Signal</keyword>
<evidence type="ECO:0000259" key="3">
    <source>
        <dbReference type="Pfam" id="PF03807"/>
    </source>
</evidence>
<dbReference type="PaxDb" id="2850-Phatr49658"/>
<reference evidence="4 5" key="1">
    <citation type="journal article" date="2008" name="Nature">
        <title>The Phaeodactylum genome reveals the evolutionary history of diatom genomes.</title>
        <authorList>
            <person name="Bowler C."/>
            <person name="Allen A.E."/>
            <person name="Badger J.H."/>
            <person name="Grimwood J."/>
            <person name="Jabbari K."/>
            <person name="Kuo A."/>
            <person name="Maheswari U."/>
            <person name="Martens C."/>
            <person name="Maumus F."/>
            <person name="Otillar R.P."/>
            <person name="Rayko E."/>
            <person name="Salamov A."/>
            <person name="Vandepoele K."/>
            <person name="Beszteri B."/>
            <person name="Gruber A."/>
            <person name="Heijde M."/>
            <person name="Katinka M."/>
            <person name="Mock T."/>
            <person name="Valentin K."/>
            <person name="Verret F."/>
            <person name="Berges J.A."/>
            <person name="Brownlee C."/>
            <person name="Cadoret J.P."/>
            <person name="Chiovitti A."/>
            <person name="Choi C.J."/>
            <person name="Coesel S."/>
            <person name="De Martino A."/>
            <person name="Detter J.C."/>
            <person name="Durkin C."/>
            <person name="Falciatore A."/>
            <person name="Fournet J."/>
            <person name="Haruta M."/>
            <person name="Huysman M.J."/>
            <person name="Jenkins B.D."/>
            <person name="Jiroutova K."/>
            <person name="Jorgensen R.E."/>
            <person name="Joubert Y."/>
            <person name="Kaplan A."/>
            <person name="Kroger N."/>
            <person name="Kroth P.G."/>
            <person name="La Roche J."/>
            <person name="Lindquist E."/>
            <person name="Lommer M."/>
            <person name="Martin-Jezequel V."/>
            <person name="Lopez P.J."/>
            <person name="Lucas S."/>
            <person name="Mangogna M."/>
            <person name="McGinnis K."/>
            <person name="Medlin L.K."/>
            <person name="Montsant A."/>
            <person name="Oudot-Le Secq M.P."/>
            <person name="Napoli C."/>
            <person name="Obornik M."/>
            <person name="Parker M.S."/>
            <person name="Petit J.L."/>
            <person name="Porcel B.M."/>
            <person name="Poulsen N."/>
            <person name="Robison M."/>
            <person name="Rychlewski L."/>
            <person name="Rynearson T.A."/>
            <person name="Schmutz J."/>
            <person name="Shapiro H."/>
            <person name="Siaut M."/>
            <person name="Stanley M."/>
            <person name="Sussman M.R."/>
            <person name="Taylor A.R."/>
            <person name="Vardi A."/>
            <person name="von Dassow P."/>
            <person name="Vyverman W."/>
            <person name="Willis A."/>
            <person name="Wyrwicz L.S."/>
            <person name="Rokhsar D.S."/>
            <person name="Weissenbach J."/>
            <person name="Armbrust E.V."/>
            <person name="Green B.R."/>
            <person name="Van de Peer Y."/>
            <person name="Grigoriev I.V."/>
        </authorList>
    </citation>
    <scope>NUCLEOTIDE SEQUENCE [LARGE SCALE GENOMIC DNA]</scope>
    <source>
        <strain evidence="4 5">CCAP 1055/1</strain>
    </source>
</reference>
<dbReference type="HOGENOM" id="CLU_066353_0_0_1"/>
<dbReference type="InParanoid" id="B7GBC9"/>
<sequence>MVKKITPFFVSPAIRIFILVSCATAFQPKAFHAIDINPTNHLFGRSNGTPNRNECAMSFNSADPKKELSVGFIGCGTIASAIATGLALQDKVSVTNIAVTKRSEAKSSALQKSFGDLVSIHEDAQELVDQSDVVFVTVLPEQASQVLQEVTFDSTRHSLVSLVSTSTLDDLISDSGLPAENVSKMICLPAVAKLKGVSLVVPKQNHNPILLQMLESLGGYVECETLHQMNAMMVPTGMMGSFYGLLRNNRDWLVQQGVQASDASYFVAKQYMSMMEDAVESCVDPSRFDDLVEEQTPGGLNEQGLANLSQQGVFQSYNQIMDALLSRLEGRSDGSLTEK</sequence>
<comment type="similarity">
    <text evidence="1">Belongs to the pyrroline-5-carboxylate reductase family.</text>
</comment>
<dbReference type="PANTHER" id="PTHR11645">
    <property type="entry name" value="PYRROLINE-5-CARBOXYLATE REDUCTASE"/>
    <property type="match status" value="1"/>
</dbReference>
<feature type="signal peptide" evidence="2">
    <location>
        <begin position="1"/>
        <end position="25"/>
    </location>
</feature>
<gene>
    <name evidence="4" type="ORF">PHATRDRAFT_49658</name>
</gene>